<dbReference type="EMBL" id="GGFJ01014554">
    <property type="protein sequence ID" value="MBW63695.1"/>
    <property type="molecule type" value="Transcribed_RNA"/>
</dbReference>
<keyword evidence="1" id="KW-0732">Signal</keyword>
<feature type="signal peptide" evidence="1">
    <location>
        <begin position="1"/>
        <end position="20"/>
    </location>
</feature>
<feature type="chain" id="PRO_5014597781" evidence="1">
    <location>
        <begin position="21"/>
        <end position="70"/>
    </location>
</feature>
<organism evidence="2">
    <name type="scientific">Anopheles marajoara</name>
    <dbReference type="NCBI Taxonomy" id="58244"/>
    <lineage>
        <taxon>Eukaryota</taxon>
        <taxon>Metazoa</taxon>
        <taxon>Ecdysozoa</taxon>
        <taxon>Arthropoda</taxon>
        <taxon>Hexapoda</taxon>
        <taxon>Insecta</taxon>
        <taxon>Pterygota</taxon>
        <taxon>Neoptera</taxon>
        <taxon>Endopterygota</taxon>
        <taxon>Diptera</taxon>
        <taxon>Nematocera</taxon>
        <taxon>Culicoidea</taxon>
        <taxon>Culicidae</taxon>
        <taxon>Anophelinae</taxon>
        <taxon>Anopheles</taxon>
    </lineage>
</organism>
<accession>A0A2M4CEM4</accession>
<proteinExistence type="predicted"/>
<name>A0A2M4CEM4_9DIPT</name>
<sequence>MAASFFALLFVCSSSRYLSCLTLCNIYVNVGKRMFTKSIRFAAKRNESTPQQRRTGERLTAILQIMFISL</sequence>
<protein>
    <submittedName>
        <fullName evidence="2">Putative secreted protein</fullName>
    </submittedName>
</protein>
<evidence type="ECO:0000313" key="2">
    <source>
        <dbReference type="EMBL" id="MBW63695.1"/>
    </source>
</evidence>
<reference evidence="2" key="1">
    <citation type="submission" date="2018-01" db="EMBL/GenBank/DDBJ databases">
        <title>An insight into the sialome of Amazonian anophelines.</title>
        <authorList>
            <person name="Ribeiro J.M."/>
            <person name="Scarpassa V."/>
            <person name="Calvo E."/>
        </authorList>
    </citation>
    <scope>NUCLEOTIDE SEQUENCE</scope>
    <source>
        <tissue evidence="2">Salivary glands</tissue>
    </source>
</reference>
<evidence type="ECO:0000256" key="1">
    <source>
        <dbReference type="SAM" id="SignalP"/>
    </source>
</evidence>
<dbReference type="AlphaFoldDB" id="A0A2M4CEM4"/>